<dbReference type="Pfam" id="PF02597">
    <property type="entry name" value="ThiS"/>
    <property type="match status" value="1"/>
</dbReference>
<dbReference type="CDD" id="cd00754">
    <property type="entry name" value="Ubl_MoaD"/>
    <property type="match status" value="1"/>
</dbReference>
<sequence length="87" mass="9593">MARRLNIIYFAWVKERLGRGEETLEIPANVSTVGELITHLAMQNGDYASAFADPKKLRFALDQNFMQADAPLGEAKELAIFPPVTGG</sequence>
<accession>A0A3B0S7A5</accession>
<dbReference type="EMBL" id="UOEF01000339">
    <property type="protein sequence ID" value="VAW02021.1"/>
    <property type="molecule type" value="Genomic_DNA"/>
</dbReference>
<dbReference type="Gene3D" id="3.10.20.30">
    <property type="match status" value="1"/>
</dbReference>
<proteinExistence type="predicted"/>
<protein>
    <recommendedName>
        <fullName evidence="2">Molybdopterin synthase sulfur carrier subunit</fullName>
    </recommendedName>
</protein>
<dbReference type="InterPro" id="IPR016155">
    <property type="entry name" value="Mopterin_synth/thiamin_S_b"/>
</dbReference>
<organism evidence="1">
    <name type="scientific">hydrothermal vent metagenome</name>
    <dbReference type="NCBI Taxonomy" id="652676"/>
    <lineage>
        <taxon>unclassified sequences</taxon>
        <taxon>metagenomes</taxon>
        <taxon>ecological metagenomes</taxon>
    </lineage>
</organism>
<dbReference type="SUPFAM" id="SSF54285">
    <property type="entry name" value="MoaD/ThiS"/>
    <property type="match status" value="1"/>
</dbReference>
<gene>
    <name evidence="1" type="ORF">MNBD_ALPHA04-180</name>
</gene>
<evidence type="ECO:0000313" key="1">
    <source>
        <dbReference type="EMBL" id="VAW02021.1"/>
    </source>
</evidence>
<dbReference type="InterPro" id="IPR012675">
    <property type="entry name" value="Beta-grasp_dom_sf"/>
</dbReference>
<evidence type="ECO:0008006" key="2">
    <source>
        <dbReference type="Google" id="ProtNLM"/>
    </source>
</evidence>
<reference evidence="1" key="1">
    <citation type="submission" date="2018-06" db="EMBL/GenBank/DDBJ databases">
        <authorList>
            <person name="Zhirakovskaya E."/>
        </authorList>
    </citation>
    <scope>NUCLEOTIDE SEQUENCE</scope>
</reference>
<dbReference type="AlphaFoldDB" id="A0A3B0S7A5"/>
<name>A0A3B0S7A5_9ZZZZ</name>
<dbReference type="InterPro" id="IPR003749">
    <property type="entry name" value="ThiS/MoaD-like"/>
</dbReference>
<dbReference type="NCBIfam" id="TIGR01682">
    <property type="entry name" value="moaD"/>
    <property type="match status" value="1"/>
</dbReference>